<dbReference type="RefSeq" id="WP_006801671.1">
    <property type="nucleotide sequence ID" value="NZ_GL891997.1"/>
</dbReference>
<dbReference type="Proteomes" id="UP000004913">
    <property type="component" value="Unassembled WGS sequence"/>
</dbReference>
<evidence type="ECO:0000259" key="2">
    <source>
        <dbReference type="Pfam" id="PF23919"/>
    </source>
</evidence>
<dbReference type="STRING" id="742766.HMPREF9455_04135"/>
<accession>F5J468</accession>
<dbReference type="HOGENOM" id="CLU_1755255_0_0_10"/>
<dbReference type="AlphaFoldDB" id="F5J468"/>
<dbReference type="EMBL" id="ADLV01000059">
    <property type="protein sequence ID" value="EGJ99483.1"/>
    <property type="molecule type" value="Genomic_DNA"/>
</dbReference>
<evidence type="ECO:0000313" key="4">
    <source>
        <dbReference type="Proteomes" id="UP000004913"/>
    </source>
</evidence>
<keyword evidence="4" id="KW-1185">Reference proteome</keyword>
<dbReference type="eggNOG" id="ENOG5033RAG">
    <property type="taxonomic scope" value="Bacteria"/>
</dbReference>
<dbReference type="Pfam" id="PF23919">
    <property type="entry name" value="DUF7258"/>
    <property type="match status" value="1"/>
</dbReference>
<dbReference type="InterPro" id="IPR054231">
    <property type="entry name" value="DUF6956"/>
</dbReference>
<feature type="domain" description="DUF7258" evidence="2">
    <location>
        <begin position="1"/>
        <end position="76"/>
    </location>
</feature>
<dbReference type="OrthoDB" id="1073790at2"/>
<evidence type="ECO:0000259" key="1">
    <source>
        <dbReference type="Pfam" id="PF22273"/>
    </source>
</evidence>
<evidence type="ECO:0000313" key="3">
    <source>
        <dbReference type="EMBL" id="EGJ99483.1"/>
    </source>
</evidence>
<comment type="caution">
    <text evidence="3">The sequence shown here is derived from an EMBL/GenBank/DDBJ whole genome shotgun (WGS) entry which is preliminary data.</text>
</comment>
<dbReference type="Pfam" id="PF22273">
    <property type="entry name" value="DUF6956"/>
    <property type="match status" value="1"/>
</dbReference>
<feature type="domain" description="DUF6956" evidence="1">
    <location>
        <begin position="78"/>
        <end position="156"/>
    </location>
</feature>
<gene>
    <name evidence="3" type="ORF">HMPREF9455_04135</name>
</gene>
<proteinExistence type="predicted"/>
<dbReference type="InterPro" id="IPR055682">
    <property type="entry name" value="DUF7258"/>
</dbReference>
<reference evidence="3 4" key="1">
    <citation type="submission" date="2011-04" db="EMBL/GenBank/DDBJ databases">
        <title>The Genome Sequence of Dysgonomonas gadei ATCC BAA-286.</title>
        <authorList>
            <consortium name="The Broad Institute Genome Sequencing Platform"/>
            <person name="Earl A."/>
            <person name="Ward D."/>
            <person name="Feldgarden M."/>
            <person name="Gevers D."/>
            <person name="Pudlo N."/>
            <person name="Martens E."/>
            <person name="Allen-Vercoe E."/>
            <person name="Young S.K."/>
            <person name="Zeng Q."/>
            <person name="Gargeya S."/>
            <person name="Fitzgerald M."/>
            <person name="Haas B."/>
            <person name="Abouelleil A."/>
            <person name="Alvarado L."/>
            <person name="Arachchi H.M."/>
            <person name="Berlin A."/>
            <person name="Brown A."/>
            <person name="Chapman S.B."/>
            <person name="Chen Z."/>
            <person name="Dunbar C."/>
            <person name="Freedman E."/>
            <person name="Gearin G."/>
            <person name="Gellesch M."/>
            <person name="Goldberg J."/>
            <person name="Griggs A."/>
            <person name="Gujja S."/>
            <person name="Heiman D."/>
            <person name="Howarth C."/>
            <person name="Larson L."/>
            <person name="Lui A."/>
            <person name="MacDonald P.J.P."/>
            <person name="Mehta T."/>
            <person name="Montmayeur A."/>
            <person name="Murphy C."/>
            <person name="Neiman D."/>
            <person name="Pearson M."/>
            <person name="Priest M."/>
            <person name="Roberts A."/>
            <person name="Saif S."/>
            <person name="Shea T."/>
            <person name="Shenoy N."/>
            <person name="Sisk P."/>
            <person name="Stolte C."/>
            <person name="Sykes S."/>
            <person name="Yandava C."/>
            <person name="Wortman J."/>
            <person name="Nusbaum C."/>
            <person name="Birren B."/>
        </authorList>
    </citation>
    <scope>NUCLEOTIDE SEQUENCE [LARGE SCALE GENOMIC DNA]</scope>
    <source>
        <strain evidence="3 4">ATCC BAA-286</strain>
    </source>
</reference>
<name>F5J468_9BACT</name>
<protein>
    <submittedName>
        <fullName evidence="3">Uncharacterized protein</fullName>
    </submittedName>
</protein>
<sequence>MKTKDVTEELIGKRCKSIFTGLMVMGVIEEIKIGEHTAEVKVRYDQPHQWGNVSYESDWSFGRLSDEFGSLRHLEIIDDTYQTIRVQFQKSISEIDRMFTVDYKTWGVVNLKEWIDSYESSRFTQIAYDMAVITSEYNTEHIEEWLRQNTPILSIENTI</sequence>
<organism evidence="3 4">
    <name type="scientific">Dysgonomonas gadei ATCC BAA-286</name>
    <dbReference type="NCBI Taxonomy" id="742766"/>
    <lineage>
        <taxon>Bacteria</taxon>
        <taxon>Pseudomonadati</taxon>
        <taxon>Bacteroidota</taxon>
        <taxon>Bacteroidia</taxon>
        <taxon>Bacteroidales</taxon>
        <taxon>Dysgonomonadaceae</taxon>
        <taxon>Dysgonomonas</taxon>
    </lineage>
</organism>